<name>A0A4P9YFK1_ROZAC</name>
<feature type="compositionally biased region" description="Polar residues" evidence="1">
    <location>
        <begin position="151"/>
        <end position="175"/>
    </location>
</feature>
<protein>
    <submittedName>
        <fullName evidence="2">Uncharacterized protein</fullName>
    </submittedName>
</protein>
<reference evidence="3" key="1">
    <citation type="journal article" date="2018" name="Nat. Microbiol.">
        <title>Leveraging single-cell genomics to expand the fungal tree of life.</title>
        <authorList>
            <person name="Ahrendt S.R."/>
            <person name="Quandt C.A."/>
            <person name="Ciobanu D."/>
            <person name="Clum A."/>
            <person name="Salamov A."/>
            <person name="Andreopoulos B."/>
            <person name="Cheng J.F."/>
            <person name="Woyke T."/>
            <person name="Pelin A."/>
            <person name="Henrissat B."/>
            <person name="Reynolds N.K."/>
            <person name="Benny G.L."/>
            <person name="Smith M.E."/>
            <person name="James T.Y."/>
            <person name="Grigoriev I.V."/>
        </authorList>
    </citation>
    <scope>NUCLEOTIDE SEQUENCE [LARGE SCALE GENOMIC DNA]</scope>
    <source>
        <strain evidence="3">CSF55</strain>
    </source>
</reference>
<gene>
    <name evidence="2" type="ORF">ROZALSC1DRAFT_23603</name>
</gene>
<proteinExistence type="predicted"/>
<dbReference type="EMBL" id="ML005577">
    <property type="protein sequence ID" value="RKP18054.1"/>
    <property type="molecule type" value="Genomic_DNA"/>
</dbReference>
<dbReference type="AlphaFoldDB" id="A0A4P9YFK1"/>
<organism evidence="2 3">
    <name type="scientific">Rozella allomycis (strain CSF55)</name>
    <dbReference type="NCBI Taxonomy" id="988480"/>
    <lineage>
        <taxon>Eukaryota</taxon>
        <taxon>Fungi</taxon>
        <taxon>Fungi incertae sedis</taxon>
        <taxon>Cryptomycota</taxon>
        <taxon>Cryptomycota incertae sedis</taxon>
        <taxon>Rozella</taxon>
    </lineage>
</organism>
<feature type="region of interest" description="Disordered" evidence="1">
    <location>
        <begin position="147"/>
        <end position="175"/>
    </location>
</feature>
<dbReference type="Proteomes" id="UP000281549">
    <property type="component" value="Unassembled WGS sequence"/>
</dbReference>
<accession>A0A4P9YFK1</accession>
<sequence length="175" mass="20144">MPMQILYHNMISLKIKRAKSREQQDYERNININSQDLKAWFLKYRTDLLLRTQALPLAFRCLAYHDTRFKLQKTTLSRRYIAAKSLLGEPTFFRHANNSEPWMCLVRAMLACLAVRTMIPETGSYLFLNIYHADKGYNPLGTLPTPIPTMLNETQQSDSPKKLSASNSSTGIVNT</sequence>
<evidence type="ECO:0000313" key="3">
    <source>
        <dbReference type="Proteomes" id="UP000281549"/>
    </source>
</evidence>
<evidence type="ECO:0000256" key="1">
    <source>
        <dbReference type="SAM" id="MobiDB-lite"/>
    </source>
</evidence>
<evidence type="ECO:0000313" key="2">
    <source>
        <dbReference type="EMBL" id="RKP18054.1"/>
    </source>
</evidence>